<organism evidence="1 2">
    <name type="scientific">Streptomyces sparsogenes DSM 40356</name>
    <dbReference type="NCBI Taxonomy" id="1331668"/>
    <lineage>
        <taxon>Bacteria</taxon>
        <taxon>Bacillati</taxon>
        <taxon>Actinomycetota</taxon>
        <taxon>Actinomycetes</taxon>
        <taxon>Kitasatosporales</taxon>
        <taxon>Streptomycetaceae</taxon>
        <taxon>Streptomyces</taxon>
    </lineage>
</organism>
<keyword evidence="2" id="KW-1185">Reference proteome</keyword>
<dbReference type="AlphaFoldDB" id="A0A1R1S7X0"/>
<comment type="caution">
    <text evidence="1">The sequence shown here is derived from an EMBL/GenBank/DDBJ whole genome shotgun (WGS) entry which is preliminary data.</text>
</comment>
<proteinExistence type="predicted"/>
<sequence length="95" mass="10213">MSALRARAVIESAALVKAPTWSEDRHWHVVDGDGKVLVVVAPSYGGVSQSGRNGWQWWLAGSGPSSATRPEKTCEQAAVAGLDAWERWATTRPSP</sequence>
<dbReference type="Proteomes" id="UP000186168">
    <property type="component" value="Unassembled WGS sequence"/>
</dbReference>
<dbReference type="EMBL" id="ASQP01000469">
    <property type="protein sequence ID" value="OMI34431.1"/>
    <property type="molecule type" value="Genomic_DNA"/>
</dbReference>
<reference evidence="1 2" key="1">
    <citation type="submission" date="2013-05" db="EMBL/GenBank/DDBJ databases">
        <title>Genome sequence of Streptomyces sparsogenes DSM 40356.</title>
        <authorList>
            <person name="Coyne S."/>
            <person name="Seebeck F.P."/>
        </authorList>
    </citation>
    <scope>NUCLEOTIDE SEQUENCE [LARGE SCALE GENOMIC DNA]</scope>
    <source>
        <strain evidence="1 2">DSM 40356</strain>
    </source>
</reference>
<evidence type="ECO:0000313" key="2">
    <source>
        <dbReference type="Proteomes" id="UP000186168"/>
    </source>
</evidence>
<protein>
    <submittedName>
        <fullName evidence="1">Uncharacterized protein</fullName>
    </submittedName>
</protein>
<accession>A0A1R1S7X0</accession>
<name>A0A1R1S7X0_9ACTN</name>
<gene>
    <name evidence="1" type="ORF">SPAR_36646</name>
</gene>
<evidence type="ECO:0000313" key="1">
    <source>
        <dbReference type="EMBL" id="OMI34431.1"/>
    </source>
</evidence>
<dbReference type="STRING" id="67365.GCA_001704635_01710"/>